<dbReference type="AlphaFoldDB" id="A0A7R9IID8"/>
<accession>A0A7R9IID8</accession>
<protein>
    <submittedName>
        <fullName evidence="2">Uncharacterized protein</fullName>
    </submittedName>
</protein>
<dbReference type="GO" id="GO:0005886">
    <property type="term" value="C:plasma membrane"/>
    <property type="evidence" value="ECO:0007669"/>
    <property type="project" value="TreeGrafter"/>
</dbReference>
<reference evidence="2" key="1">
    <citation type="submission" date="2020-11" db="EMBL/GenBank/DDBJ databases">
        <authorList>
            <person name="Tran Van P."/>
        </authorList>
    </citation>
    <scope>NUCLEOTIDE SEQUENCE</scope>
</reference>
<organism evidence="2">
    <name type="scientific">Timema tahoe</name>
    <dbReference type="NCBI Taxonomy" id="61484"/>
    <lineage>
        <taxon>Eukaryota</taxon>
        <taxon>Metazoa</taxon>
        <taxon>Ecdysozoa</taxon>
        <taxon>Arthropoda</taxon>
        <taxon>Hexapoda</taxon>
        <taxon>Insecta</taxon>
        <taxon>Pterygota</taxon>
        <taxon>Neoptera</taxon>
        <taxon>Polyneoptera</taxon>
        <taxon>Phasmatodea</taxon>
        <taxon>Timematodea</taxon>
        <taxon>Timematoidea</taxon>
        <taxon>Timematidae</taxon>
        <taxon>Timema</taxon>
    </lineage>
</organism>
<feature type="transmembrane region" description="Helical" evidence="1">
    <location>
        <begin position="173"/>
        <end position="196"/>
    </location>
</feature>
<dbReference type="PANTHER" id="PTHR36692:SF3">
    <property type="entry name" value="PROTEIN SNAKESKIN"/>
    <property type="match status" value="1"/>
</dbReference>
<keyword evidence="1" id="KW-0472">Membrane</keyword>
<evidence type="ECO:0000256" key="1">
    <source>
        <dbReference type="SAM" id="Phobius"/>
    </source>
</evidence>
<dbReference type="PANTHER" id="PTHR36692">
    <property type="entry name" value="PROTEIN SNAKESKIN"/>
    <property type="match status" value="1"/>
</dbReference>
<name>A0A7R9IID8_9NEOP</name>
<evidence type="ECO:0000313" key="2">
    <source>
        <dbReference type="EMBL" id="CAD7458841.1"/>
    </source>
</evidence>
<feature type="transmembrane region" description="Helical" evidence="1">
    <location>
        <begin position="67"/>
        <end position="87"/>
    </location>
</feature>
<proteinExistence type="predicted"/>
<dbReference type="EMBL" id="OE002504">
    <property type="protein sequence ID" value="CAD7458841.1"/>
    <property type="molecule type" value="Genomic_DNA"/>
</dbReference>
<keyword evidence="1" id="KW-0812">Transmembrane</keyword>
<keyword evidence="1" id="KW-1133">Transmembrane helix</keyword>
<sequence>MARLFRIVTCVLDSAPARFVCHPTVEPSETKMASSVDFGSRTYLVVEDVLPNLRRESVPKRTRNTVVAFKLVQLSLSIVCICLFSNGAYLERDVLRVGLAYATFGAYLVIPVATLAGFYMREDTPKLLLETHRIVMGGSCATCRLVSTGGLQPAGLLLVPCSGLPYCRLMVGAVPYVVLCLQVGYNLLGSFLFLAVGSLTVDSWWELQGELDHRSRVADVSDIQHDSNMKLVSGMISISNGVFYFVDAIISAFLFC</sequence>
<dbReference type="InterPro" id="IPR038976">
    <property type="entry name" value="Ssk"/>
</dbReference>
<feature type="transmembrane region" description="Helical" evidence="1">
    <location>
        <begin position="231"/>
        <end position="255"/>
    </location>
</feature>
<dbReference type="GO" id="GO:0019991">
    <property type="term" value="P:septate junction assembly"/>
    <property type="evidence" value="ECO:0007669"/>
    <property type="project" value="InterPro"/>
</dbReference>
<feature type="transmembrane region" description="Helical" evidence="1">
    <location>
        <begin position="99"/>
        <end position="119"/>
    </location>
</feature>
<gene>
    <name evidence="2" type="ORF">TTEB3V08_LOCUS6813</name>
</gene>